<dbReference type="InterPro" id="IPR018683">
    <property type="entry name" value="DUF2169"/>
</dbReference>
<dbReference type="AlphaFoldDB" id="A0A9D7E2V8"/>
<sequence>MPYVTNVTPFQALGIEHRFYNGHPYDCLFVKATFRICHDGQLRPLVRQPPFVLNDLHEGDEDTSALQYASEIIPFKPGTDVIVTGNAGSPGGEPRAQWLAQLQVGPLNKIVKLTGPRYWRHKRLDRWELTGIEPCGAVRLSYALAYGGASDQQTDEQDACWDNPFGLGFQGRNKIDKSRPYAAPRIVSADAGDPKWGGRMRTVGLSPVDGRQMDRLQFAGTYDEKWQREVSPDIPLDMRMEYWNVVPPDQVAKPYLAGGETVRTAGLFSTPDGRQAFVLPRYQVRAVPIRGETKHEGSAMELDTVLIDLDKRHVVLRWATLYSQTEGYDEYELIALPDKAAQDAGASGNNKS</sequence>
<proteinExistence type="predicted"/>
<gene>
    <name evidence="2" type="ORF">IPH26_21940</name>
</gene>
<dbReference type="Proteomes" id="UP000807785">
    <property type="component" value="Unassembled WGS sequence"/>
</dbReference>
<accession>A0A9D7E2V8</accession>
<evidence type="ECO:0000313" key="3">
    <source>
        <dbReference type="Proteomes" id="UP000807785"/>
    </source>
</evidence>
<evidence type="ECO:0000259" key="1">
    <source>
        <dbReference type="Pfam" id="PF09937"/>
    </source>
</evidence>
<protein>
    <submittedName>
        <fullName evidence="2">DUF2169 domain-containing protein</fullName>
    </submittedName>
</protein>
<comment type="caution">
    <text evidence="2">The sequence shown here is derived from an EMBL/GenBank/DDBJ whole genome shotgun (WGS) entry which is preliminary data.</text>
</comment>
<organism evidence="2 3">
    <name type="scientific">Candidatus Methylophosphatis roskildensis</name>
    <dbReference type="NCBI Taxonomy" id="2899263"/>
    <lineage>
        <taxon>Bacteria</taxon>
        <taxon>Pseudomonadati</taxon>
        <taxon>Pseudomonadota</taxon>
        <taxon>Betaproteobacteria</taxon>
        <taxon>Nitrosomonadales</taxon>
        <taxon>Sterolibacteriaceae</taxon>
        <taxon>Candidatus Methylophosphatis</taxon>
    </lineage>
</organism>
<dbReference type="Pfam" id="PF09937">
    <property type="entry name" value="DUF2169"/>
    <property type="match status" value="1"/>
</dbReference>
<reference evidence="2" key="1">
    <citation type="submission" date="2020-10" db="EMBL/GenBank/DDBJ databases">
        <title>Connecting structure to function with the recovery of over 1000 high-quality activated sludge metagenome-assembled genomes encoding full-length rRNA genes using long-read sequencing.</title>
        <authorList>
            <person name="Singleton C.M."/>
            <person name="Petriglieri F."/>
            <person name="Kristensen J.M."/>
            <person name="Kirkegaard R.H."/>
            <person name="Michaelsen T.Y."/>
            <person name="Andersen M.H."/>
            <person name="Karst S.M."/>
            <person name="Dueholm M.S."/>
            <person name="Nielsen P.H."/>
            <person name="Albertsen M."/>
        </authorList>
    </citation>
    <scope>NUCLEOTIDE SEQUENCE</scope>
    <source>
        <strain evidence="2">Bjer_18-Q3-R1-45_BAT3C.347</strain>
    </source>
</reference>
<evidence type="ECO:0000313" key="2">
    <source>
        <dbReference type="EMBL" id="MBK6975496.1"/>
    </source>
</evidence>
<dbReference type="EMBL" id="JADJEV010000005">
    <property type="protein sequence ID" value="MBK6975496.1"/>
    <property type="molecule type" value="Genomic_DNA"/>
</dbReference>
<feature type="domain" description="DUF2169" evidence="1">
    <location>
        <begin position="24"/>
        <end position="318"/>
    </location>
</feature>
<name>A0A9D7E2V8_9PROT</name>